<dbReference type="RefSeq" id="WP_146649282.1">
    <property type="nucleotide sequence ID" value="NZ_CP012333.1"/>
</dbReference>
<organism evidence="2 3">
    <name type="scientific">Labilithrix luteola</name>
    <dbReference type="NCBI Taxonomy" id="1391654"/>
    <lineage>
        <taxon>Bacteria</taxon>
        <taxon>Pseudomonadati</taxon>
        <taxon>Myxococcota</taxon>
        <taxon>Polyangia</taxon>
        <taxon>Polyangiales</taxon>
        <taxon>Labilitrichaceae</taxon>
        <taxon>Labilithrix</taxon>
    </lineage>
</organism>
<gene>
    <name evidence="2" type="ORF">AKJ09_04962</name>
</gene>
<dbReference type="EMBL" id="CP012333">
    <property type="protein sequence ID" value="AKU98298.1"/>
    <property type="molecule type" value="Genomic_DNA"/>
</dbReference>
<evidence type="ECO:0000313" key="2">
    <source>
        <dbReference type="EMBL" id="AKU98298.1"/>
    </source>
</evidence>
<sequence length="130" mass="13720">MLYLLAVAVITVVCAGITTPGRGIAGYPTVAELAGHGVHAARSAMGSQLGQRSRQWRDGVERPVMFREAVEADVDDDDAHTRCWGIAGAAPVALRGVATPRMPGRALRGEAQSDTSRFAVRRGFPRGPPA</sequence>
<dbReference type="Proteomes" id="UP000064967">
    <property type="component" value="Chromosome"/>
</dbReference>
<accession>A0A0K1PXQ1</accession>
<name>A0A0K1PXQ1_9BACT</name>
<evidence type="ECO:0000256" key="1">
    <source>
        <dbReference type="SAM" id="MobiDB-lite"/>
    </source>
</evidence>
<dbReference type="AlphaFoldDB" id="A0A0K1PXQ1"/>
<protein>
    <submittedName>
        <fullName evidence="2">Uncharacterized protein</fullName>
    </submittedName>
</protein>
<evidence type="ECO:0000313" key="3">
    <source>
        <dbReference type="Proteomes" id="UP000064967"/>
    </source>
</evidence>
<reference evidence="2 3" key="1">
    <citation type="submission" date="2015-08" db="EMBL/GenBank/DDBJ databases">
        <authorList>
            <person name="Babu N.S."/>
            <person name="Beckwith C.J."/>
            <person name="Beseler K.G."/>
            <person name="Brison A."/>
            <person name="Carone J.V."/>
            <person name="Caskin T.P."/>
            <person name="Diamond M."/>
            <person name="Durham M.E."/>
            <person name="Foxe J.M."/>
            <person name="Go M."/>
            <person name="Henderson B.A."/>
            <person name="Jones I.B."/>
            <person name="McGettigan J.A."/>
            <person name="Micheletti S.J."/>
            <person name="Nasrallah M.E."/>
            <person name="Ortiz D."/>
            <person name="Piller C.R."/>
            <person name="Privatt S.R."/>
            <person name="Schneider S.L."/>
            <person name="Sharp S."/>
            <person name="Smith T.C."/>
            <person name="Stanton J.D."/>
            <person name="Ullery H.E."/>
            <person name="Wilson R.J."/>
            <person name="Serrano M.G."/>
            <person name="Buck G."/>
            <person name="Lee V."/>
            <person name="Wang Y."/>
            <person name="Carvalho R."/>
            <person name="Voegtly L."/>
            <person name="Shi R."/>
            <person name="Duckworth R."/>
            <person name="Johnson A."/>
            <person name="Loviza R."/>
            <person name="Walstead R."/>
            <person name="Shah Z."/>
            <person name="Kiflezghi M."/>
            <person name="Wade K."/>
            <person name="Ball S.L."/>
            <person name="Bradley K.W."/>
            <person name="Asai D.J."/>
            <person name="Bowman C.A."/>
            <person name="Russell D.A."/>
            <person name="Pope W.H."/>
            <person name="Jacobs-Sera D."/>
            <person name="Hendrix R.W."/>
            <person name="Hatfull G.F."/>
        </authorList>
    </citation>
    <scope>NUCLEOTIDE SEQUENCE [LARGE SCALE GENOMIC DNA]</scope>
    <source>
        <strain evidence="2 3">DSM 27648</strain>
    </source>
</reference>
<proteinExistence type="predicted"/>
<dbReference type="KEGG" id="llu:AKJ09_04962"/>
<keyword evidence="3" id="KW-1185">Reference proteome</keyword>
<feature type="region of interest" description="Disordered" evidence="1">
    <location>
        <begin position="103"/>
        <end position="130"/>
    </location>
</feature>